<evidence type="ECO:0000313" key="4">
    <source>
        <dbReference type="EMBL" id="RDI73346.1"/>
    </source>
</evidence>
<dbReference type="Pfam" id="PF20256">
    <property type="entry name" value="MoCoBD_2"/>
    <property type="match status" value="1"/>
</dbReference>
<dbReference type="EMBL" id="QQZY01000010">
    <property type="protein sequence ID" value="RDI73346.1"/>
    <property type="molecule type" value="Genomic_DNA"/>
</dbReference>
<dbReference type="SMART" id="SM01008">
    <property type="entry name" value="Ald_Xan_dh_C"/>
    <property type="match status" value="1"/>
</dbReference>
<feature type="domain" description="Aldehyde oxidase/xanthine dehydrogenase a/b hammerhead" evidence="3">
    <location>
        <begin position="23"/>
        <end position="139"/>
    </location>
</feature>
<evidence type="ECO:0000313" key="5">
    <source>
        <dbReference type="Proteomes" id="UP000254134"/>
    </source>
</evidence>
<dbReference type="InterPro" id="IPR036856">
    <property type="entry name" value="Ald_Oxase/Xan_DH_a/b_sf"/>
</dbReference>
<dbReference type="InterPro" id="IPR000674">
    <property type="entry name" value="Ald_Oxase/Xan_DH_a/b"/>
</dbReference>
<dbReference type="PANTHER" id="PTHR11908">
    <property type="entry name" value="XANTHINE DEHYDROGENASE"/>
    <property type="match status" value="1"/>
</dbReference>
<proteinExistence type="predicted"/>
<dbReference type="SUPFAM" id="SSF54665">
    <property type="entry name" value="CO dehydrogenase molybdoprotein N-domain-like"/>
    <property type="match status" value="1"/>
</dbReference>
<dbReference type="PANTHER" id="PTHR11908:SF132">
    <property type="entry name" value="ALDEHYDE OXIDASE 1-RELATED"/>
    <property type="match status" value="1"/>
</dbReference>
<dbReference type="Pfam" id="PF02738">
    <property type="entry name" value="MoCoBD_1"/>
    <property type="match status" value="1"/>
</dbReference>
<dbReference type="RefSeq" id="WP_114797336.1">
    <property type="nucleotide sequence ID" value="NZ_QQZY01000010.1"/>
</dbReference>
<keyword evidence="5" id="KW-1185">Reference proteome</keyword>
<dbReference type="GO" id="GO:0005506">
    <property type="term" value="F:iron ion binding"/>
    <property type="evidence" value="ECO:0007669"/>
    <property type="project" value="InterPro"/>
</dbReference>
<dbReference type="GO" id="GO:0016491">
    <property type="term" value="F:oxidoreductase activity"/>
    <property type="evidence" value="ECO:0007669"/>
    <property type="project" value="UniProtKB-KW"/>
</dbReference>
<sequence length="783" mass="83305">MSATETRFVGAPVKRKEDGPLLTGRGTYVDNLDLPGTVAMVVVRSPYAHARIGSIDVSAARAAEGVVAVYTAADLRDDWKAPMPCAWPVTEDMKNPPHYPLADSVVNYQGDGVAVVVADTRSHAIDAAELVEVDYEPLPAVVDVEQAARDGAPLVHEDLGTNVSYVWKLETDAFDAAVSSADVVVTRRYYQPPLIPNAMETRGVVARPEPGGDVTLWSATQIPHILRVLVAATLGMPETKLRVVAPDVGGGFGSKLDVYAEELLAVALARRLGSPVKWIEERSENAVATIHGRDFVTTLELAATKDGKITAIRANVHASMGAYLQLVTPGVPLLGAWIYAGPYAIPNYSVTFTGVFTNTTPTDAYRGAGRPEATYVLERTMDALARELGIDRLELRRRNFIAEFPAQIASGLTIDSGDYHASLDRLLEVLDLDAIQADQAARRERGDAKQIGVGFSTYNEMCGLAPSRILGAVRYAAGGWETATVRCLPTGTFQVVTGTSPHGQGHETAWSQIVADQLGCDPSEVEVLHGDTSISHAGLDTYGSRSLPVGGAALFRAGEKIVEKARDIVAHQLEVSADDLEYDAGTFTVKGSPDKSMTIKGAAWAAFAAHNLPDGMEPGLEATATYDPKNFSWPGGAHAAVVEVDTETGEARLVRYVAVDDVGTVVNPLIVDGQVHGGITQGIATALYEEAIYDEDGNLANGNLATYLLPSAAELPSYELERTESKATDHPFGAKGVGETGTIAAAPAVINAVLDALSHLGVTDIQMPATPERVWRAIEEARQ</sequence>
<name>A0A7M2YTD4_9ACTN</name>
<evidence type="ECO:0000256" key="2">
    <source>
        <dbReference type="ARBA" id="ARBA00023002"/>
    </source>
</evidence>
<accession>A0A7M2YTD4</accession>
<comment type="caution">
    <text evidence="4">The sequence shown here is derived from an EMBL/GenBank/DDBJ whole genome shotgun (WGS) entry which is preliminary data.</text>
</comment>
<dbReference type="InterPro" id="IPR037165">
    <property type="entry name" value="AldOxase/xan_DH_Mopterin-bd_sf"/>
</dbReference>
<dbReference type="AlphaFoldDB" id="A0A7M2YTD4"/>
<organism evidence="4 5">
    <name type="scientific">Gaiella occulta</name>
    <dbReference type="NCBI Taxonomy" id="1002870"/>
    <lineage>
        <taxon>Bacteria</taxon>
        <taxon>Bacillati</taxon>
        <taxon>Actinomycetota</taxon>
        <taxon>Thermoleophilia</taxon>
        <taxon>Gaiellales</taxon>
        <taxon>Gaiellaceae</taxon>
        <taxon>Gaiella</taxon>
    </lineage>
</organism>
<dbReference type="Pfam" id="PF01315">
    <property type="entry name" value="Ald_Xan_dh_C"/>
    <property type="match status" value="1"/>
</dbReference>
<dbReference type="Proteomes" id="UP000254134">
    <property type="component" value="Unassembled WGS sequence"/>
</dbReference>
<evidence type="ECO:0000259" key="3">
    <source>
        <dbReference type="SMART" id="SM01008"/>
    </source>
</evidence>
<keyword evidence="2" id="KW-0560">Oxidoreductase</keyword>
<dbReference type="InterPro" id="IPR008274">
    <property type="entry name" value="AldOxase/xan_DH_MoCoBD1"/>
</dbReference>
<dbReference type="InterPro" id="IPR046867">
    <property type="entry name" value="AldOxase/xan_DH_MoCoBD2"/>
</dbReference>
<dbReference type="OrthoDB" id="9758509at2"/>
<protein>
    <submittedName>
        <fullName evidence="4">Aerobic-type carbon monoxide dehydrogenase large subunit CoxL/CutL-like protein</fullName>
    </submittedName>
</protein>
<reference evidence="5" key="2">
    <citation type="journal article" date="2019" name="MicrobiologyOpen">
        <title>High-quality draft genome sequence of Gaiella occulta isolated from a 150 meter deep mineral water borehole and comparison with the genome sequences of other deep-branching lineages of the phylum Actinobacteria.</title>
        <authorList>
            <person name="Severino R."/>
            <person name="Froufe H.J.C."/>
            <person name="Barroso C."/>
            <person name="Albuquerque L."/>
            <person name="Lobo-da-Cunha A."/>
            <person name="da Costa M.S."/>
            <person name="Egas C."/>
        </authorList>
    </citation>
    <scope>NUCLEOTIDE SEQUENCE [LARGE SCALE GENOMIC DNA]</scope>
    <source>
        <strain evidence="5">F2-233</strain>
    </source>
</reference>
<dbReference type="Gene3D" id="3.30.365.10">
    <property type="entry name" value="Aldehyde oxidase/xanthine dehydrogenase, molybdopterin binding domain"/>
    <property type="match status" value="4"/>
</dbReference>
<dbReference type="InterPro" id="IPR016208">
    <property type="entry name" value="Ald_Oxase/xanthine_DH-like"/>
</dbReference>
<dbReference type="SUPFAM" id="SSF56003">
    <property type="entry name" value="Molybdenum cofactor-binding domain"/>
    <property type="match status" value="1"/>
</dbReference>
<gene>
    <name evidence="4" type="ORF">Gocc_2946</name>
</gene>
<reference evidence="4 5" key="1">
    <citation type="submission" date="2018-07" db="EMBL/GenBank/DDBJ databases">
        <title>High-quality-draft genome sequence of Gaiella occulta.</title>
        <authorList>
            <person name="Severino R."/>
            <person name="Froufe H.J.C."/>
            <person name="Rainey F.A."/>
            <person name="Barroso C."/>
            <person name="Albuquerque L."/>
            <person name="Lobo-Da-Cunha A."/>
            <person name="Da Costa M.S."/>
            <person name="Egas C."/>
        </authorList>
    </citation>
    <scope>NUCLEOTIDE SEQUENCE [LARGE SCALE GENOMIC DNA]</scope>
    <source>
        <strain evidence="4 5">F2-233</strain>
    </source>
</reference>
<dbReference type="Gene3D" id="3.90.1170.50">
    <property type="entry name" value="Aldehyde oxidase/xanthine dehydrogenase, a/b hammerhead"/>
    <property type="match status" value="1"/>
</dbReference>
<evidence type="ECO:0000256" key="1">
    <source>
        <dbReference type="ARBA" id="ARBA00022505"/>
    </source>
</evidence>
<keyword evidence="1" id="KW-0500">Molybdenum</keyword>